<feature type="domain" description="Helix-turn-helix" evidence="1">
    <location>
        <begin position="13"/>
        <end position="56"/>
    </location>
</feature>
<dbReference type="HOGENOM" id="CLU_2583644_0_0_9"/>
<dbReference type="STRING" id="1512.GCA_900049235_04676"/>
<dbReference type="NCBIfam" id="TIGR01764">
    <property type="entry name" value="excise"/>
    <property type="match status" value="1"/>
</dbReference>
<organism evidence="2 3">
    <name type="scientific">Clostridium symbiosum (strain WAL-14163)</name>
    <dbReference type="NCBI Taxonomy" id="742740"/>
    <lineage>
        <taxon>Bacteria</taxon>
        <taxon>Bacillati</taxon>
        <taxon>Bacillota</taxon>
        <taxon>Clostridia</taxon>
        <taxon>Lachnospirales</taxon>
        <taxon>Lachnospiraceae</taxon>
        <taxon>Otoolea</taxon>
    </lineage>
</organism>
<protein>
    <recommendedName>
        <fullName evidence="1">Helix-turn-helix domain-containing protein</fullName>
    </recommendedName>
</protein>
<name>E7GTT1_CLOS6</name>
<dbReference type="InterPro" id="IPR010093">
    <property type="entry name" value="SinI_DNA-bd"/>
</dbReference>
<dbReference type="AlphaFoldDB" id="E7GTT1"/>
<evidence type="ECO:0000259" key="1">
    <source>
        <dbReference type="Pfam" id="PF12728"/>
    </source>
</evidence>
<dbReference type="eggNOG" id="ENOG50323HT">
    <property type="taxonomic scope" value="Bacteria"/>
</dbReference>
<accession>E7GTT1</accession>
<dbReference type="GO" id="GO:0003677">
    <property type="term" value="F:DNA binding"/>
    <property type="evidence" value="ECO:0007669"/>
    <property type="project" value="InterPro"/>
</dbReference>
<reference evidence="2 3" key="1">
    <citation type="submission" date="2010-12" db="EMBL/GenBank/DDBJ databases">
        <title>The Genome Sequence of Clostridium symbiosum strain WAL-14163.</title>
        <authorList>
            <person name="Earl A."/>
            <person name="Ward D."/>
            <person name="Feldgarden M."/>
            <person name="Gevers D."/>
            <person name="Finegold S.M."/>
            <person name="Summanen P.H."/>
            <person name="Molitoris D.R."/>
            <person name="Vaisanen M.L."/>
            <person name="Daigneault M."/>
            <person name="Young S.K."/>
            <person name="Zeng Q."/>
            <person name="Gargeya S."/>
            <person name="Fitzgerald M."/>
            <person name="Haas B."/>
            <person name="Abouelleil A."/>
            <person name="Alvarado L."/>
            <person name="Arachchi H.M."/>
            <person name="Berlin A."/>
            <person name="Brown A."/>
            <person name="Chapman S.B."/>
            <person name="Chen Z."/>
            <person name="Dunbar C."/>
            <person name="Freedman E."/>
            <person name="Gearin G."/>
            <person name="Gellesch M."/>
            <person name="Goldberg J."/>
            <person name="Griggs A."/>
            <person name="Gujja S."/>
            <person name="Heilman E."/>
            <person name="Heiman D."/>
            <person name="Howarth C."/>
            <person name="Larson L."/>
            <person name="Lui A."/>
            <person name="MacDonald P.J.P."/>
            <person name="Mehta T."/>
            <person name="Montmayeur A."/>
            <person name="Murphy C."/>
            <person name="Neiman D."/>
            <person name="Pearson M."/>
            <person name="Priest M."/>
            <person name="Roberts A."/>
            <person name="Saif S."/>
            <person name="Shea T."/>
            <person name="Shenoy N."/>
            <person name="Sisk P."/>
            <person name="Stolte C."/>
            <person name="Sykes S."/>
            <person name="White J."/>
            <person name="Yandava C."/>
            <person name="Nusbaum C."/>
            <person name="Birren B."/>
        </authorList>
    </citation>
    <scope>NUCLEOTIDE SEQUENCE [LARGE SCALE GENOMIC DNA]</scope>
    <source>
        <strain evidence="2 3">WAL-14163</strain>
    </source>
</reference>
<evidence type="ECO:0000313" key="3">
    <source>
        <dbReference type="Proteomes" id="UP000002970"/>
    </source>
</evidence>
<dbReference type="EMBL" id="ADLQ01000100">
    <property type="protein sequence ID" value="EGA91810.1"/>
    <property type="molecule type" value="Genomic_DNA"/>
</dbReference>
<dbReference type="Pfam" id="PF12728">
    <property type="entry name" value="HTH_17"/>
    <property type="match status" value="1"/>
</dbReference>
<keyword evidence="3" id="KW-1185">Reference proteome</keyword>
<sequence>METLERKGGDIFVTVKELAEIMKCPANTIYKKIRSGEIFATRKTGGIKIPLSQFHEPQKVVYLPREKKKKEQTLKDRVFG</sequence>
<comment type="caution">
    <text evidence="2">The sequence shown here is derived from an EMBL/GenBank/DDBJ whole genome shotgun (WGS) entry which is preliminary data.</text>
</comment>
<proteinExistence type="predicted"/>
<evidence type="ECO:0000313" key="2">
    <source>
        <dbReference type="EMBL" id="EGA91810.1"/>
    </source>
</evidence>
<dbReference type="InterPro" id="IPR041657">
    <property type="entry name" value="HTH_17"/>
</dbReference>
<gene>
    <name evidence="2" type="ORF">HMPREF9474_04326</name>
</gene>
<dbReference type="Proteomes" id="UP000002970">
    <property type="component" value="Unassembled WGS sequence"/>
</dbReference>